<organism evidence="2">
    <name type="scientific">Anopheles sinensis</name>
    <name type="common">Mosquito</name>
    <dbReference type="NCBI Taxonomy" id="74873"/>
    <lineage>
        <taxon>Eukaryota</taxon>
        <taxon>Metazoa</taxon>
        <taxon>Ecdysozoa</taxon>
        <taxon>Arthropoda</taxon>
        <taxon>Hexapoda</taxon>
        <taxon>Insecta</taxon>
        <taxon>Pterygota</taxon>
        <taxon>Neoptera</taxon>
        <taxon>Endopterygota</taxon>
        <taxon>Diptera</taxon>
        <taxon>Nematocera</taxon>
        <taxon>Culicoidea</taxon>
        <taxon>Culicidae</taxon>
        <taxon>Anophelinae</taxon>
        <taxon>Anopheles</taxon>
    </lineage>
</organism>
<dbReference type="EnsemblMetazoa" id="ASIC005691-RA">
    <property type="protein sequence ID" value="ASIC005691-PA"/>
    <property type="gene ID" value="ASIC005691"/>
</dbReference>
<dbReference type="Proteomes" id="UP000030765">
    <property type="component" value="Unassembled WGS sequence"/>
</dbReference>
<reference evidence="2 4" key="1">
    <citation type="journal article" date="2014" name="BMC Genomics">
        <title>Genome sequence of Anopheles sinensis provides insight into genetics basis of mosquito competence for malaria parasites.</title>
        <authorList>
            <person name="Zhou D."/>
            <person name="Zhang D."/>
            <person name="Ding G."/>
            <person name="Shi L."/>
            <person name="Hou Q."/>
            <person name="Ye Y."/>
            <person name="Xu Y."/>
            <person name="Zhou H."/>
            <person name="Xiong C."/>
            <person name="Li S."/>
            <person name="Yu J."/>
            <person name="Hong S."/>
            <person name="Yu X."/>
            <person name="Zou P."/>
            <person name="Chen C."/>
            <person name="Chang X."/>
            <person name="Wang W."/>
            <person name="Lv Y."/>
            <person name="Sun Y."/>
            <person name="Ma L."/>
            <person name="Shen B."/>
            <person name="Zhu C."/>
        </authorList>
    </citation>
    <scope>NUCLEOTIDE SEQUENCE [LARGE SCALE GENOMIC DNA]</scope>
</reference>
<proteinExistence type="predicted"/>
<evidence type="ECO:0000313" key="3">
    <source>
        <dbReference type="EnsemblMetazoa" id="ASIC005691-PA"/>
    </source>
</evidence>
<protein>
    <submittedName>
        <fullName evidence="2 3">Protein CEPU-1-like protein</fullName>
    </submittedName>
</protein>
<dbReference type="VEuPathDB" id="VectorBase:ASIC005691"/>
<evidence type="ECO:0000256" key="1">
    <source>
        <dbReference type="SAM" id="MobiDB-lite"/>
    </source>
</evidence>
<feature type="region of interest" description="Disordered" evidence="1">
    <location>
        <begin position="18"/>
        <end position="37"/>
    </location>
</feature>
<dbReference type="VEuPathDB" id="VectorBase:ASIS020922"/>
<feature type="compositionally biased region" description="Basic and acidic residues" evidence="1">
    <location>
        <begin position="26"/>
        <end position="37"/>
    </location>
</feature>
<sequence length="91" mass="10282">MSEWLAGGTSLEFYGLFRGSSEETEQQLKDEKSETKDFPRPGALLLDVGWLAMPRPMLLEDRMKITVKQCEMVACCARAVDLGRQMHLGMD</sequence>
<gene>
    <name evidence="2" type="ORF">ZHAS_00005691</name>
</gene>
<dbReference type="EMBL" id="KE524943">
    <property type="protein sequence ID" value="KFB38338.1"/>
    <property type="molecule type" value="Genomic_DNA"/>
</dbReference>
<dbReference type="EMBL" id="ATLV01014108">
    <property type="status" value="NOT_ANNOTATED_CDS"/>
    <property type="molecule type" value="Genomic_DNA"/>
</dbReference>
<name>A0A084VK44_ANOSI</name>
<evidence type="ECO:0000313" key="4">
    <source>
        <dbReference type="Proteomes" id="UP000030765"/>
    </source>
</evidence>
<reference evidence="3" key="2">
    <citation type="submission" date="2020-05" db="UniProtKB">
        <authorList>
            <consortium name="EnsemblMetazoa"/>
        </authorList>
    </citation>
    <scope>IDENTIFICATION</scope>
</reference>
<accession>A0A084VK44</accession>
<dbReference type="AlphaFoldDB" id="A0A084VK44"/>
<evidence type="ECO:0000313" key="2">
    <source>
        <dbReference type="EMBL" id="KFB38338.1"/>
    </source>
</evidence>
<keyword evidence="4" id="KW-1185">Reference proteome</keyword>